<proteinExistence type="predicted"/>
<dbReference type="EMBL" id="UFAJ01000714">
    <property type="protein sequence ID" value="SSD61465.1"/>
    <property type="molecule type" value="Genomic_DNA"/>
</dbReference>
<reference evidence="3" key="1">
    <citation type="submission" date="2018-06" db="EMBL/GenBank/DDBJ databases">
        <authorList>
            <person name="Guldener U."/>
        </authorList>
    </citation>
    <scope>NUCLEOTIDE SEQUENCE [LARGE SCALE GENOMIC DNA]</scope>
    <source>
        <strain evidence="3">UTAD17</strain>
    </source>
</reference>
<organism evidence="2 3">
    <name type="scientific">Saccharomycodes ludwigii</name>
    <dbReference type="NCBI Taxonomy" id="36035"/>
    <lineage>
        <taxon>Eukaryota</taxon>
        <taxon>Fungi</taxon>
        <taxon>Dikarya</taxon>
        <taxon>Ascomycota</taxon>
        <taxon>Saccharomycotina</taxon>
        <taxon>Saccharomycetes</taxon>
        <taxon>Saccharomycodales</taxon>
        <taxon>Saccharomycodaceae</taxon>
        <taxon>Saccharomycodes</taxon>
    </lineage>
</organism>
<dbReference type="Gene3D" id="3.60.21.10">
    <property type="match status" value="2"/>
</dbReference>
<dbReference type="InterPro" id="IPR000979">
    <property type="entry name" value="Phosphodiesterase_MJ0936/Vps29"/>
</dbReference>
<feature type="compositionally biased region" description="Polar residues" evidence="1">
    <location>
        <begin position="105"/>
        <end position="114"/>
    </location>
</feature>
<protein>
    <recommendedName>
        <fullName evidence="4">Vacuolar protein sorting-associated protein 29</fullName>
    </recommendedName>
</protein>
<feature type="region of interest" description="Disordered" evidence="1">
    <location>
        <begin position="48"/>
        <end position="138"/>
    </location>
</feature>
<dbReference type="VEuPathDB" id="FungiDB:SCODWIG_03226"/>
<accession>A0A376B9V5</accession>
<dbReference type="InterPro" id="IPR029052">
    <property type="entry name" value="Metallo-depent_PP-like"/>
</dbReference>
<gene>
    <name evidence="2" type="ORF">SCODWIG_03226</name>
</gene>
<name>A0A376B9V5_9ASCO</name>
<evidence type="ECO:0000313" key="2">
    <source>
        <dbReference type="EMBL" id="SSD61465.1"/>
    </source>
</evidence>
<dbReference type="PANTHER" id="PTHR11124">
    <property type="entry name" value="VACUOLAR SORTING PROTEIN VPS29"/>
    <property type="match status" value="1"/>
</dbReference>
<feature type="compositionally biased region" description="Basic and acidic residues" evidence="1">
    <location>
        <begin position="64"/>
        <end position="73"/>
    </location>
</feature>
<feature type="compositionally biased region" description="Basic and acidic residues" evidence="1">
    <location>
        <begin position="81"/>
        <end position="103"/>
    </location>
</feature>
<sequence length="175" mass="20044">MARQIDTDIIVWGGTHNVEAFTLEDKFFINPGSCTGAFNSDWVWEEEPIDDDTNTNTNITVQQKSDEIEKDTIKEEEEEVKNESVTEEERKSEIEDKSGKDEASTTEQENQNLENTKKDTLSSDSDQKDEDEFENGLSSMPSFCLLDIQNNTCTVYIYTLVDNEVKVDKVKYEKS</sequence>
<dbReference type="AlphaFoldDB" id="A0A376B9V5"/>
<evidence type="ECO:0000256" key="1">
    <source>
        <dbReference type="SAM" id="MobiDB-lite"/>
    </source>
</evidence>
<evidence type="ECO:0008006" key="4">
    <source>
        <dbReference type="Google" id="ProtNLM"/>
    </source>
</evidence>
<evidence type="ECO:0000313" key="3">
    <source>
        <dbReference type="Proteomes" id="UP000262825"/>
    </source>
</evidence>
<dbReference type="Proteomes" id="UP000262825">
    <property type="component" value="Unassembled WGS sequence"/>
</dbReference>
<dbReference type="SUPFAM" id="SSF56300">
    <property type="entry name" value="Metallo-dependent phosphatases"/>
    <property type="match status" value="1"/>
</dbReference>
<keyword evidence="3" id="KW-1185">Reference proteome</keyword>